<feature type="domain" description="Aminotransferase class I/classII large" evidence="6">
    <location>
        <begin position="34"/>
        <end position="377"/>
    </location>
</feature>
<dbReference type="PANTHER" id="PTHR43525">
    <property type="entry name" value="PROTEIN MALY"/>
    <property type="match status" value="1"/>
</dbReference>
<keyword evidence="3" id="KW-0663">Pyridoxal phosphate</keyword>
<dbReference type="InterPro" id="IPR015421">
    <property type="entry name" value="PyrdxlP-dep_Trfase_major"/>
</dbReference>
<gene>
    <name evidence="7" type="ORF">EZS27_025716</name>
</gene>
<dbReference type="InterPro" id="IPR015424">
    <property type="entry name" value="PyrdxlP-dep_Trfase"/>
</dbReference>
<evidence type="ECO:0000256" key="3">
    <source>
        <dbReference type="ARBA" id="ARBA00022898"/>
    </source>
</evidence>
<dbReference type="CDD" id="cd00609">
    <property type="entry name" value="AAT_like"/>
    <property type="match status" value="1"/>
</dbReference>
<proteinExistence type="inferred from homology"/>
<organism evidence="7">
    <name type="scientific">termite gut metagenome</name>
    <dbReference type="NCBI Taxonomy" id="433724"/>
    <lineage>
        <taxon>unclassified sequences</taxon>
        <taxon>metagenomes</taxon>
        <taxon>organismal metagenomes</taxon>
    </lineage>
</organism>
<dbReference type="Gene3D" id="3.40.640.10">
    <property type="entry name" value="Type I PLP-dependent aspartate aminotransferase-like (Major domain)"/>
    <property type="match status" value="1"/>
</dbReference>
<comment type="caution">
    <text evidence="7">The sequence shown here is derived from an EMBL/GenBank/DDBJ whole genome shotgun (WGS) entry which is preliminary data.</text>
</comment>
<comment type="cofactor">
    <cofactor evidence="1">
        <name>pyridoxal 5'-phosphate</name>
        <dbReference type="ChEBI" id="CHEBI:597326"/>
    </cofactor>
</comment>
<dbReference type="InterPro" id="IPR015422">
    <property type="entry name" value="PyrdxlP-dep_Trfase_small"/>
</dbReference>
<reference evidence="7" key="1">
    <citation type="submission" date="2019-03" db="EMBL/GenBank/DDBJ databases">
        <title>Single cell metagenomics reveals metabolic interactions within the superorganism composed of flagellate Streblomastix strix and complex community of Bacteroidetes bacteria on its surface.</title>
        <authorList>
            <person name="Treitli S.C."/>
            <person name="Kolisko M."/>
            <person name="Husnik F."/>
            <person name="Keeling P."/>
            <person name="Hampl V."/>
        </authorList>
    </citation>
    <scope>NUCLEOTIDE SEQUENCE</scope>
    <source>
        <strain evidence="7">STM</strain>
    </source>
</reference>
<dbReference type="GO" id="GO:0047804">
    <property type="term" value="F:cysteine-S-conjugate beta-lyase activity"/>
    <property type="evidence" value="ECO:0007669"/>
    <property type="project" value="UniProtKB-EC"/>
</dbReference>
<evidence type="ECO:0000313" key="7">
    <source>
        <dbReference type="EMBL" id="KAA6325022.1"/>
    </source>
</evidence>
<dbReference type="InterPro" id="IPR051798">
    <property type="entry name" value="Class-II_PLP-Dep_Aminotrans"/>
</dbReference>
<dbReference type="EC" id="4.4.1.13" evidence="2"/>
<dbReference type="EMBL" id="SNRY01002452">
    <property type="protein sequence ID" value="KAA6325022.1"/>
    <property type="molecule type" value="Genomic_DNA"/>
</dbReference>
<dbReference type="PANTHER" id="PTHR43525:SF1">
    <property type="entry name" value="PROTEIN MALY"/>
    <property type="match status" value="1"/>
</dbReference>
<evidence type="ECO:0000259" key="6">
    <source>
        <dbReference type="Pfam" id="PF00155"/>
    </source>
</evidence>
<dbReference type="Gene3D" id="3.90.1150.10">
    <property type="entry name" value="Aspartate Aminotransferase, domain 1"/>
    <property type="match status" value="1"/>
</dbReference>
<dbReference type="GO" id="GO:0030170">
    <property type="term" value="F:pyridoxal phosphate binding"/>
    <property type="evidence" value="ECO:0007669"/>
    <property type="project" value="InterPro"/>
</dbReference>
<evidence type="ECO:0000256" key="5">
    <source>
        <dbReference type="ARBA" id="ARBA00037974"/>
    </source>
</evidence>
<name>A0A5J4QU13_9ZZZZ</name>
<sequence>MKYNFDKIISRRHTHSFKWDSAEDDIILPMWVADMDFMTAPPIIEALIKRTQYGIFGYTKVPDAYYEAIIGWFSRRYSFEIQKSWILFTTGVIPALSATIRALTVPGDKIIIQSPVYNYFYTIIRENECEVTPNDLLYENGTYTIDFAGLEKIAADPKAKLLLLCHPHNPVGRVWTKEELEKIGDICFRNEVTVISDEIHCDFVYPGRQHIPFASINPEFLCRSVTCTSPSKTFNIAGLQVANIFVSDSDIRERIHKALSRSKVYDVNSFAVNGLIAAYNEGEDWLQQLLVYLYENYLFLKEFLAANLPQLKIIPLQATYLVWLDCSALGKSSKEIAGILLNEGKLWLNEGTMYGTNGDSFMRINIACPRPLLNEGLNRMKQALSPHIR</sequence>
<dbReference type="InterPro" id="IPR027619">
    <property type="entry name" value="C-S_lyase_PatB-like"/>
</dbReference>
<dbReference type="InterPro" id="IPR004839">
    <property type="entry name" value="Aminotransferase_I/II_large"/>
</dbReference>
<accession>A0A5J4QU13</accession>
<evidence type="ECO:0000256" key="1">
    <source>
        <dbReference type="ARBA" id="ARBA00001933"/>
    </source>
</evidence>
<keyword evidence="4 7" id="KW-0456">Lyase</keyword>
<dbReference type="AlphaFoldDB" id="A0A5J4QU13"/>
<dbReference type="SUPFAM" id="SSF53383">
    <property type="entry name" value="PLP-dependent transferases"/>
    <property type="match status" value="1"/>
</dbReference>
<evidence type="ECO:0000256" key="4">
    <source>
        <dbReference type="ARBA" id="ARBA00023239"/>
    </source>
</evidence>
<dbReference type="NCBIfam" id="TIGR04350">
    <property type="entry name" value="C_S_lyase_PatB"/>
    <property type="match status" value="1"/>
</dbReference>
<evidence type="ECO:0000256" key="2">
    <source>
        <dbReference type="ARBA" id="ARBA00012224"/>
    </source>
</evidence>
<comment type="similarity">
    <text evidence="5">Belongs to the class-II pyridoxal-phosphate-dependent aminotransferase family. MalY/PatB cystathionine beta-lyase subfamily.</text>
</comment>
<dbReference type="Pfam" id="PF00155">
    <property type="entry name" value="Aminotran_1_2"/>
    <property type="match status" value="1"/>
</dbReference>
<protein>
    <recommendedName>
        <fullName evidence="2">cysteine-S-conjugate beta-lyase</fullName>
        <ecNumber evidence="2">4.4.1.13</ecNumber>
    </recommendedName>
</protein>